<feature type="region of interest" description="Disordered" evidence="1">
    <location>
        <begin position="98"/>
        <end position="124"/>
    </location>
</feature>
<protein>
    <submittedName>
        <fullName evidence="3">Uncharacterized protein</fullName>
    </submittedName>
</protein>
<organism evidence="3">
    <name type="scientific">Homalodisca liturata</name>
    <dbReference type="NCBI Taxonomy" id="320908"/>
    <lineage>
        <taxon>Eukaryota</taxon>
        <taxon>Metazoa</taxon>
        <taxon>Ecdysozoa</taxon>
        <taxon>Arthropoda</taxon>
        <taxon>Hexapoda</taxon>
        <taxon>Insecta</taxon>
        <taxon>Pterygota</taxon>
        <taxon>Neoptera</taxon>
        <taxon>Paraneoptera</taxon>
        <taxon>Hemiptera</taxon>
        <taxon>Auchenorrhyncha</taxon>
        <taxon>Membracoidea</taxon>
        <taxon>Cicadellidae</taxon>
        <taxon>Cicadellinae</taxon>
        <taxon>Proconiini</taxon>
        <taxon>Homalodisca</taxon>
    </lineage>
</organism>
<accession>A0A1B6IH53</accession>
<gene>
    <name evidence="3" type="ORF">g.56733</name>
</gene>
<dbReference type="EMBL" id="GECU01021454">
    <property type="protein sequence ID" value="JAS86252.1"/>
    <property type="molecule type" value="Transcribed_RNA"/>
</dbReference>
<proteinExistence type="predicted"/>
<name>A0A1B6IH53_9HEMI</name>
<dbReference type="AlphaFoldDB" id="A0A1B6IH53"/>
<evidence type="ECO:0000256" key="2">
    <source>
        <dbReference type="SAM" id="Phobius"/>
    </source>
</evidence>
<feature type="non-terminal residue" evidence="3">
    <location>
        <position position="124"/>
    </location>
</feature>
<keyword evidence="2" id="KW-0812">Transmembrane</keyword>
<evidence type="ECO:0000313" key="3">
    <source>
        <dbReference type="EMBL" id="JAS86252.1"/>
    </source>
</evidence>
<keyword evidence="2" id="KW-1133">Transmembrane helix</keyword>
<feature type="transmembrane region" description="Helical" evidence="2">
    <location>
        <begin position="20"/>
        <end position="42"/>
    </location>
</feature>
<feature type="compositionally biased region" description="Basic and acidic residues" evidence="1">
    <location>
        <begin position="103"/>
        <end position="124"/>
    </location>
</feature>
<sequence length="124" mass="14337">TLPLYCEQSTPFFSSTDQAFLFSSFLHVLVFLQAAFSNSVILHHSPHQTRANNEHYNKSVSCQYFLVGKRVCKEFFLITIDISNKRVMNIVKRKQLSGTSISPRDKRDKKIPPNKTNPEKLEFD</sequence>
<feature type="non-terminal residue" evidence="3">
    <location>
        <position position="1"/>
    </location>
</feature>
<reference evidence="3" key="1">
    <citation type="submission" date="2015-11" db="EMBL/GenBank/DDBJ databases">
        <title>De novo transcriptome assembly of four potential Pierce s Disease insect vectors from Arizona vineyards.</title>
        <authorList>
            <person name="Tassone E.E."/>
        </authorList>
    </citation>
    <scope>NUCLEOTIDE SEQUENCE</scope>
</reference>
<keyword evidence="2" id="KW-0472">Membrane</keyword>
<evidence type="ECO:0000256" key="1">
    <source>
        <dbReference type="SAM" id="MobiDB-lite"/>
    </source>
</evidence>